<feature type="compositionally biased region" description="Low complexity" evidence="1">
    <location>
        <begin position="250"/>
        <end position="265"/>
    </location>
</feature>
<dbReference type="OrthoDB" id="6348149at2759"/>
<dbReference type="eggNOG" id="ENOG502QWC6">
    <property type="taxonomic scope" value="Eukaryota"/>
</dbReference>
<feature type="compositionally biased region" description="Polar residues" evidence="1">
    <location>
        <begin position="266"/>
        <end position="284"/>
    </location>
</feature>
<feature type="compositionally biased region" description="Polar residues" evidence="1">
    <location>
        <begin position="318"/>
        <end position="346"/>
    </location>
</feature>
<feature type="region of interest" description="Disordered" evidence="1">
    <location>
        <begin position="366"/>
        <end position="427"/>
    </location>
</feature>
<dbReference type="VEuPathDB" id="VectorBase:MDOMA2_010153"/>
<feature type="region of interest" description="Disordered" evidence="1">
    <location>
        <begin position="648"/>
        <end position="706"/>
    </location>
</feature>
<name>A0A1I8N9W1_MUSDO</name>
<gene>
    <name evidence="2" type="primary">101895072</name>
    <name evidence="4" type="synonym">LOC101895072</name>
</gene>
<dbReference type="KEGG" id="mde:101895072"/>
<feature type="compositionally biased region" description="Polar residues" evidence="1">
    <location>
        <begin position="649"/>
        <end position="679"/>
    </location>
</feature>
<feature type="region of interest" description="Disordered" evidence="1">
    <location>
        <begin position="834"/>
        <end position="853"/>
    </location>
</feature>
<feature type="compositionally biased region" description="Polar residues" evidence="1">
    <location>
        <begin position="366"/>
        <end position="399"/>
    </location>
</feature>
<dbReference type="Proteomes" id="UP001652621">
    <property type="component" value="Unplaced"/>
</dbReference>
<feature type="region of interest" description="Disordered" evidence="1">
    <location>
        <begin position="244"/>
        <end position="351"/>
    </location>
</feature>
<sequence length="1014" mass="112184">MTLMDNLKMLPEFLFNVGHSMQEISRDDFSLLNVGDSLNSSNSHTEKDMCPTLISRIQSSSPISPVLPKRLTPVDIYNAAPATAFASVKLEDTNTLDLFPSHPSTWQQHPMNSHEFNHHRLSVHHHHHHHHHSQRFDHSNNSKLLLQGSEDPLISHGANNVISHDDEHPADFAKCLLTSEELPQTSSSSVAAAQESPIFTTIIRKPVNGPPPPPLHASTDVPAKPIKSGCSNLTKQQLKVKANLMSARNQQQQQQLQQQQQQQQQRENNVSSTTMSNQCPSQKIRNAGATKTRKKTNTSIKLRFHHQALPPEYLSHYEATQGQTRPTKPAKSTTNPQRPAQKSSNRNSHENVRSWLQKIAEIQRTANASKNADNKVCNTQQSSLDSNNNPQNQSRNHGPTTAATTAIPGNSEASSSNTTAKSVKSVNHRKTHFYSDLPYMGEITLDNSKPRRGRKPKKADICHLIYKNYGTIMPKNQTATHDSQVDLKHRLEDKHTKTDDGEEQPLNLCLRDQQTDAYSISSADDASETNSSCPTPPITTPSDIDRDSMLANNLKRSLTNLNELDNDHIKLEAKDMTPTTSHHPSSNANTEGSPLDPLTLYYQKLLESGVLLQNANGPIKTIQKDNQLALKIPIPSGLFLTPKVEKTLGTASSPAPSVANSLNLDYPEQLSTPSSIKSENSTATNASSSTVIGNNTQQNQTPQKRKRSAIFIPPMNTENTSNPATEVSICKFKFTGGSKPTLQEKKMLSVDAGGNYRYFSGTGDKTTRGYEYFPREMMQSGGLTHGTGQKLLIDIPPPSAGLSNELLHIPESPTANMLLQPVTSSSVITHTAISAKATPPPPPPTGTVTEEMPPSEPCVQNYFEENFDYNQTPSTSPSSTNRFMLSRKKQALHQLRRSTQREKLEKTFKEQGFLIQTQQLESAEGATYCKFRQLKKFTRYLFRNWKDYLPDDIHRNGHGPVMASPATSAIACAAAATDEKEGSLANLSLHHHRGDFPTVESVVARDRGEEHIIE</sequence>
<dbReference type="EnsemblMetazoa" id="MDOA013065-RA">
    <property type="protein sequence ID" value="MDOA013065-PA"/>
    <property type="gene ID" value="MDOA013065"/>
</dbReference>
<feature type="compositionally biased region" description="Polar residues" evidence="1">
    <location>
        <begin position="691"/>
        <end position="702"/>
    </location>
</feature>
<feature type="compositionally biased region" description="Polar residues" evidence="1">
    <location>
        <begin position="407"/>
        <end position="425"/>
    </location>
</feature>
<evidence type="ECO:0000313" key="4">
    <source>
        <dbReference type="RefSeq" id="XP_005180531.1"/>
    </source>
</evidence>
<evidence type="ECO:0000313" key="3">
    <source>
        <dbReference type="Proteomes" id="UP001652621"/>
    </source>
</evidence>
<feature type="region of interest" description="Disordered" evidence="1">
    <location>
        <begin position="519"/>
        <end position="547"/>
    </location>
</feature>
<protein>
    <submittedName>
        <fullName evidence="4">Myb-like protein A isoform X1</fullName>
    </submittedName>
</protein>
<reference evidence="4" key="2">
    <citation type="submission" date="2025-04" db="UniProtKB">
        <authorList>
            <consortium name="RefSeq"/>
        </authorList>
    </citation>
    <scope>IDENTIFICATION</scope>
    <source>
        <strain evidence="4">Aabys</strain>
    </source>
</reference>
<feature type="compositionally biased region" description="Low complexity" evidence="1">
    <location>
        <begin position="680"/>
        <end position="690"/>
    </location>
</feature>
<feature type="region of interest" description="Disordered" evidence="1">
    <location>
        <begin position="576"/>
        <end position="595"/>
    </location>
</feature>
<dbReference type="VEuPathDB" id="VectorBase:MDOA013065"/>
<feature type="region of interest" description="Disordered" evidence="1">
    <location>
        <begin position="203"/>
        <end position="227"/>
    </location>
</feature>
<evidence type="ECO:0000313" key="2">
    <source>
        <dbReference type="EnsemblMetazoa" id="MDOA013065-PA"/>
    </source>
</evidence>
<dbReference type="GeneID" id="101895072"/>
<feature type="compositionally biased region" description="Low complexity" evidence="1">
    <location>
        <begin position="519"/>
        <end position="533"/>
    </location>
</feature>
<feature type="compositionally biased region" description="Polar residues" evidence="1">
    <location>
        <begin position="577"/>
        <end position="592"/>
    </location>
</feature>
<keyword evidence="3" id="KW-1185">Reference proteome</keyword>
<dbReference type="AlphaFoldDB" id="A0A1I8N9W1"/>
<dbReference type="RefSeq" id="XP_005180531.1">
    <property type="nucleotide sequence ID" value="XM_005180474.3"/>
</dbReference>
<reference evidence="2" key="1">
    <citation type="submission" date="2020-05" db="UniProtKB">
        <authorList>
            <consortium name="EnsemblMetazoa"/>
        </authorList>
    </citation>
    <scope>IDENTIFICATION</scope>
    <source>
        <strain evidence="2">Aabys</strain>
    </source>
</reference>
<dbReference type="STRING" id="7370.A0A1I8N9W1"/>
<feature type="compositionally biased region" description="Basic residues" evidence="1">
    <location>
        <begin position="291"/>
        <end position="306"/>
    </location>
</feature>
<proteinExistence type="predicted"/>
<accession>A0A1I8N9W1</accession>
<evidence type="ECO:0000256" key="1">
    <source>
        <dbReference type="SAM" id="MobiDB-lite"/>
    </source>
</evidence>
<organism evidence="2">
    <name type="scientific">Musca domestica</name>
    <name type="common">House fly</name>
    <dbReference type="NCBI Taxonomy" id="7370"/>
    <lineage>
        <taxon>Eukaryota</taxon>
        <taxon>Metazoa</taxon>
        <taxon>Ecdysozoa</taxon>
        <taxon>Arthropoda</taxon>
        <taxon>Hexapoda</taxon>
        <taxon>Insecta</taxon>
        <taxon>Pterygota</taxon>
        <taxon>Neoptera</taxon>
        <taxon>Endopterygota</taxon>
        <taxon>Diptera</taxon>
        <taxon>Brachycera</taxon>
        <taxon>Muscomorpha</taxon>
        <taxon>Muscoidea</taxon>
        <taxon>Muscidae</taxon>
        <taxon>Musca</taxon>
    </lineage>
</organism>